<dbReference type="SUPFAM" id="SSF48264">
    <property type="entry name" value="Cytochrome P450"/>
    <property type="match status" value="1"/>
</dbReference>
<dbReference type="EMBL" id="CAJGYO010000015">
    <property type="protein sequence ID" value="CAD6269535.1"/>
    <property type="molecule type" value="Genomic_DNA"/>
</dbReference>
<dbReference type="OrthoDB" id="686267at2759"/>
<gene>
    <name evidence="2" type="ORF">NCGR_LOCUS52839</name>
</gene>
<evidence type="ECO:0008006" key="4">
    <source>
        <dbReference type="Google" id="ProtNLM"/>
    </source>
</evidence>
<protein>
    <recommendedName>
        <fullName evidence="4">Cytochrome P450</fullName>
    </recommendedName>
</protein>
<dbReference type="Pfam" id="PF00067">
    <property type="entry name" value="p450"/>
    <property type="match status" value="1"/>
</dbReference>
<evidence type="ECO:0000256" key="1">
    <source>
        <dbReference type="SAM" id="Phobius"/>
    </source>
</evidence>
<dbReference type="PANTHER" id="PTHR24299">
    <property type="entry name" value="CYTOCHROME P450 FAMILY 1"/>
    <property type="match status" value="1"/>
</dbReference>
<dbReference type="GO" id="GO:0020037">
    <property type="term" value="F:heme binding"/>
    <property type="evidence" value="ECO:0007669"/>
    <property type="project" value="InterPro"/>
</dbReference>
<feature type="transmembrane region" description="Helical" evidence="1">
    <location>
        <begin position="6"/>
        <end position="23"/>
    </location>
</feature>
<reference evidence="2" key="1">
    <citation type="submission" date="2020-10" db="EMBL/GenBank/DDBJ databases">
        <authorList>
            <person name="Han B."/>
            <person name="Lu T."/>
            <person name="Zhao Q."/>
            <person name="Huang X."/>
            <person name="Zhao Y."/>
        </authorList>
    </citation>
    <scope>NUCLEOTIDE SEQUENCE</scope>
</reference>
<dbReference type="Proteomes" id="UP000604825">
    <property type="component" value="Unassembled WGS sequence"/>
</dbReference>
<organism evidence="2 3">
    <name type="scientific">Miscanthus lutarioriparius</name>
    <dbReference type="NCBI Taxonomy" id="422564"/>
    <lineage>
        <taxon>Eukaryota</taxon>
        <taxon>Viridiplantae</taxon>
        <taxon>Streptophyta</taxon>
        <taxon>Embryophyta</taxon>
        <taxon>Tracheophyta</taxon>
        <taxon>Spermatophyta</taxon>
        <taxon>Magnoliopsida</taxon>
        <taxon>Liliopsida</taxon>
        <taxon>Poales</taxon>
        <taxon>Poaceae</taxon>
        <taxon>PACMAD clade</taxon>
        <taxon>Panicoideae</taxon>
        <taxon>Andropogonodae</taxon>
        <taxon>Andropogoneae</taxon>
        <taxon>Saccharinae</taxon>
        <taxon>Miscanthus</taxon>
    </lineage>
</organism>
<dbReference type="InterPro" id="IPR001128">
    <property type="entry name" value="Cyt_P450"/>
</dbReference>
<evidence type="ECO:0000313" key="2">
    <source>
        <dbReference type="EMBL" id="CAD6269535.1"/>
    </source>
</evidence>
<keyword evidence="1" id="KW-1133">Transmembrane helix</keyword>
<dbReference type="Gene3D" id="1.10.630.10">
    <property type="entry name" value="Cytochrome P450"/>
    <property type="match status" value="1"/>
</dbReference>
<proteinExistence type="predicted"/>
<keyword evidence="3" id="KW-1185">Reference proteome</keyword>
<dbReference type="InterPro" id="IPR036396">
    <property type="entry name" value="Cyt_P450_sf"/>
</dbReference>
<dbReference type="PANTHER" id="PTHR24299:SF46">
    <property type="entry name" value="CYTOCHROME P450"/>
    <property type="match status" value="1"/>
</dbReference>
<sequence length="220" mass="23682">MAAPELWWLWVALAVSIVCYLTNQHRRGSGSGRRPPGPRPLPLVGNLLDLRDAPGRLHHTLARLARAHGAPVMRLDLGLVPAVVASSRDAVREAFAAHDRRIAARPVRDSKRALGLCDRSVLSLPSSDPLWRHLRGVMAAHVLSPHSLAASRAAGERKVADLLGYLRARAGMVVDVKEAVFAGVANIVSTAMFSIDVSDKFTNTSVLAFPPIKAVPLIIT</sequence>
<evidence type="ECO:0000313" key="3">
    <source>
        <dbReference type="Proteomes" id="UP000604825"/>
    </source>
</evidence>
<keyword evidence="1" id="KW-0472">Membrane</keyword>
<comment type="caution">
    <text evidence="2">The sequence shown here is derived from an EMBL/GenBank/DDBJ whole genome shotgun (WGS) entry which is preliminary data.</text>
</comment>
<name>A0A811RHU7_9POAL</name>
<accession>A0A811RHU7</accession>
<dbReference type="AlphaFoldDB" id="A0A811RHU7"/>
<dbReference type="GO" id="GO:0005506">
    <property type="term" value="F:iron ion binding"/>
    <property type="evidence" value="ECO:0007669"/>
    <property type="project" value="InterPro"/>
</dbReference>
<keyword evidence="1" id="KW-0812">Transmembrane</keyword>
<dbReference type="GO" id="GO:0016705">
    <property type="term" value="F:oxidoreductase activity, acting on paired donors, with incorporation or reduction of molecular oxygen"/>
    <property type="evidence" value="ECO:0007669"/>
    <property type="project" value="InterPro"/>
</dbReference>
<dbReference type="GO" id="GO:0004497">
    <property type="term" value="F:monooxygenase activity"/>
    <property type="evidence" value="ECO:0007669"/>
    <property type="project" value="InterPro"/>
</dbReference>